<accession>A0ACC3ZDV7</accession>
<evidence type="ECO:0000313" key="2">
    <source>
        <dbReference type="Proteomes" id="UP000805649"/>
    </source>
</evidence>
<protein>
    <submittedName>
        <fullName evidence="1">Uncharacterized protein</fullName>
    </submittedName>
</protein>
<gene>
    <name evidence="1" type="ORF">CTRU02_204860</name>
</gene>
<reference evidence="1 2" key="1">
    <citation type="journal article" date="2020" name="Phytopathology">
        <title>Genome Sequence Resources of Colletotrichum truncatum, C. plurivorum, C. musicola, and C. sojae: Four Species Pathogenic to Soybean (Glycine max).</title>
        <authorList>
            <person name="Rogerio F."/>
            <person name="Boufleur T.R."/>
            <person name="Ciampi-Guillardi M."/>
            <person name="Sukno S.A."/>
            <person name="Thon M.R."/>
            <person name="Massola Junior N.S."/>
            <person name="Baroncelli R."/>
        </authorList>
    </citation>
    <scope>NUCLEOTIDE SEQUENCE [LARGE SCALE GENOMIC DNA]</scope>
    <source>
        <strain evidence="1 2">CMES1059</strain>
    </source>
</reference>
<comment type="caution">
    <text evidence="1">The sequence shown here is derived from an EMBL/GenBank/DDBJ whole genome shotgun (WGS) entry which is preliminary data.</text>
</comment>
<evidence type="ECO:0000313" key="1">
    <source>
        <dbReference type="EMBL" id="KAL0942097.1"/>
    </source>
</evidence>
<sequence>MSCPNNCDALPSGTKRIQKWTFTETPDTIKRHMPIVDGKYHDPDTWEVKEIAPGQQCIAGPPVIDQYWHNLIAGPHDQFKALRASFCKDTTEFLIRLGEFLKLEQCKIHSVNAAEFSVTVIIETTRKRHEITDAMIASRLLNTFD</sequence>
<proteinExistence type="predicted"/>
<organism evidence="1 2">
    <name type="scientific">Colletotrichum truncatum</name>
    <name type="common">Anthracnose fungus</name>
    <name type="synonym">Colletotrichum capsici</name>
    <dbReference type="NCBI Taxonomy" id="5467"/>
    <lineage>
        <taxon>Eukaryota</taxon>
        <taxon>Fungi</taxon>
        <taxon>Dikarya</taxon>
        <taxon>Ascomycota</taxon>
        <taxon>Pezizomycotina</taxon>
        <taxon>Sordariomycetes</taxon>
        <taxon>Hypocreomycetidae</taxon>
        <taxon>Glomerellales</taxon>
        <taxon>Glomerellaceae</taxon>
        <taxon>Colletotrichum</taxon>
        <taxon>Colletotrichum truncatum species complex</taxon>
    </lineage>
</organism>
<dbReference type="Proteomes" id="UP000805649">
    <property type="component" value="Unassembled WGS sequence"/>
</dbReference>
<keyword evidence="2" id="KW-1185">Reference proteome</keyword>
<dbReference type="EMBL" id="VUJX02000002">
    <property type="protein sequence ID" value="KAL0942097.1"/>
    <property type="molecule type" value="Genomic_DNA"/>
</dbReference>
<name>A0ACC3ZDV7_COLTU</name>